<gene>
    <name evidence="2" type="ORF">DF3PB_2190003</name>
</gene>
<dbReference type="SMART" id="SM00460">
    <property type="entry name" value="TGc"/>
    <property type="match status" value="1"/>
</dbReference>
<dbReference type="InterPro" id="IPR038765">
    <property type="entry name" value="Papain-like_cys_pep_sf"/>
</dbReference>
<dbReference type="Pfam" id="PF01841">
    <property type="entry name" value="Transglut_core"/>
    <property type="match status" value="1"/>
</dbReference>
<dbReference type="InterPro" id="IPR002931">
    <property type="entry name" value="Transglutaminase-like"/>
</dbReference>
<dbReference type="PANTHER" id="PTHR33490:SF7">
    <property type="entry name" value="BLR2979 PROTEIN"/>
    <property type="match status" value="1"/>
</dbReference>
<organism evidence="2">
    <name type="scientific">metagenome</name>
    <dbReference type="NCBI Taxonomy" id="256318"/>
    <lineage>
        <taxon>unclassified sequences</taxon>
        <taxon>metagenomes</taxon>
    </lineage>
</organism>
<accession>A0A380TDY3</accession>
<evidence type="ECO:0000313" key="2">
    <source>
        <dbReference type="EMBL" id="SUS05863.1"/>
    </source>
</evidence>
<evidence type="ECO:0000259" key="1">
    <source>
        <dbReference type="SMART" id="SM00460"/>
    </source>
</evidence>
<dbReference type="Gene3D" id="3.10.620.30">
    <property type="match status" value="1"/>
</dbReference>
<dbReference type="Pfam" id="PF08379">
    <property type="entry name" value="Bact_transglu_N"/>
    <property type="match status" value="1"/>
</dbReference>
<protein>
    <recommendedName>
        <fullName evidence="1">Transglutaminase-like domain-containing protein</fullName>
    </recommendedName>
</protein>
<dbReference type="SUPFAM" id="SSF54001">
    <property type="entry name" value="Cysteine proteinases"/>
    <property type="match status" value="1"/>
</dbReference>
<proteinExistence type="predicted"/>
<dbReference type="InterPro" id="IPR013589">
    <property type="entry name" value="Bac_transglu_N"/>
</dbReference>
<name>A0A380TDY3_9ZZZZ</name>
<dbReference type="PANTHER" id="PTHR33490">
    <property type="entry name" value="BLR5614 PROTEIN-RELATED"/>
    <property type="match status" value="1"/>
</dbReference>
<reference evidence="2" key="1">
    <citation type="submission" date="2018-07" db="EMBL/GenBank/DDBJ databases">
        <authorList>
            <person name="Quirk P.G."/>
            <person name="Krulwich T.A."/>
        </authorList>
    </citation>
    <scope>NUCLEOTIDE SEQUENCE</scope>
</reference>
<sequence length="296" mass="33030">MIYEVSHRTRYRYSIPVSFSHHVLHLSPRTFPHQVCHRTALSISPTPTIQTARTDYFANPETHITLQEQHSELVLHVRSLIEVRETSRPVPAETRPWDEIYGSLVSDISEPARNALQFAFDSPRTRYTVDLRSYATASFPPGRPVLEGALDLTRRIFRDFDYDKTATTVWTPIDEVFAGRRGVCQDFAHLELACLRSLRVPARYVSGYLLTKAPEGKDKLVGSDASHAWLSVWCPGHGWIDLDPTNNLLVSVEHVAIGIGRDYGDVSLVNGVIFGGGAHTIEVAVDVNPIAAATMS</sequence>
<feature type="domain" description="Transglutaminase-like" evidence="1">
    <location>
        <begin position="176"/>
        <end position="246"/>
    </location>
</feature>
<dbReference type="EMBL" id="UIDG01000134">
    <property type="protein sequence ID" value="SUS05863.1"/>
    <property type="molecule type" value="Genomic_DNA"/>
</dbReference>
<dbReference type="AlphaFoldDB" id="A0A380TDY3"/>